<dbReference type="EMBL" id="CAJJDP010000329">
    <property type="protein sequence ID" value="CAD8215574.1"/>
    <property type="molecule type" value="Genomic_DNA"/>
</dbReference>
<comment type="caution">
    <text evidence="1">The sequence shown here is derived from an EMBL/GenBank/DDBJ whole genome shotgun (WGS) entry which is preliminary data.</text>
</comment>
<dbReference type="Proteomes" id="UP000683925">
    <property type="component" value="Unassembled WGS sequence"/>
</dbReference>
<dbReference type="PANTHER" id="PTHR33706:SF1">
    <property type="entry name" value="TPR REPEAT PROTEIN"/>
    <property type="match status" value="1"/>
</dbReference>
<dbReference type="PANTHER" id="PTHR33706">
    <property type="entry name" value="MORN VARIANT REPEAT PROTEIN"/>
    <property type="match status" value="1"/>
</dbReference>
<dbReference type="AlphaFoldDB" id="A0A8S1YT50"/>
<accession>A0A8S1YT50</accession>
<keyword evidence="2" id="KW-1185">Reference proteome</keyword>
<organism evidence="1 2">
    <name type="scientific">Paramecium octaurelia</name>
    <dbReference type="NCBI Taxonomy" id="43137"/>
    <lineage>
        <taxon>Eukaryota</taxon>
        <taxon>Sar</taxon>
        <taxon>Alveolata</taxon>
        <taxon>Ciliophora</taxon>
        <taxon>Intramacronucleata</taxon>
        <taxon>Oligohymenophorea</taxon>
        <taxon>Peniculida</taxon>
        <taxon>Parameciidae</taxon>
        <taxon>Paramecium</taxon>
    </lineage>
</organism>
<dbReference type="OMA" id="DIQYRIC"/>
<sequence>MCVSGGGSYDDGGFGIKIGEWIDLDEDFRRNPIVIHQGQYKNGKKFGKWDMKWNWTMQQISFMDYLPYAHGGGSYQEDGIKIGQWIDFAEGFSFEQQLIFKGEYKNGRKFGNWDIQYRICLSYPDLQNPFSKIGGGSYDEEGKGYKIGQWVDLDDSFNNSKQIIYSGQYDNGKKVGIWVKMLRESKSMDDKFIKVKEISYDN</sequence>
<evidence type="ECO:0000313" key="1">
    <source>
        <dbReference type="EMBL" id="CAD8215574.1"/>
    </source>
</evidence>
<gene>
    <name evidence="1" type="ORF">POCTA_138.1.T3250003</name>
</gene>
<reference evidence="1" key="1">
    <citation type="submission" date="2021-01" db="EMBL/GenBank/DDBJ databases">
        <authorList>
            <consortium name="Genoscope - CEA"/>
            <person name="William W."/>
        </authorList>
    </citation>
    <scope>NUCLEOTIDE SEQUENCE</scope>
</reference>
<dbReference type="OrthoDB" id="312076at2759"/>
<evidence type="ECO:0000313" key="2">
    <source>
        <dbReference type="Proteomes" id="UP000683925"/>
    </source>
</evidence>
<protein>
    <submittedName>
        <fullName evidence="1">Uncharacterized protein</fullName>
    </submittedName>
</protein>
<proteinExistence type="predicted"/>
<name>A0A8S1YT50_PAROT</name>